<feature type="transmembrane region" description="Helical" evidence="1">
    <location>
        <begin position="229"/>
        <end position="253"/>
    </location>
</feature>
<keyword evidence="1" id="KW-0812">Transmembrane</keyword>
<sequence length="399" mass="45185">MRVFKLLLAIVLGCWIVSTWGNPSPLRWYKQDNQQVILKVDLFLSTTCPHCRKADEFFNTLGQEKTWLEIQRHYINEDKAALDAFSQFLKQGTKGVDDYAVPAIFFCDSRWTGFDGAKTTGKKIIEALTYCRQQIEKDGALTQATVKSLQQWAMASWYENNIVNPPSASSFIPMMAFIDAISPCGILGLFALISFLTLQKTPARQWALGVFYLVLTTLTHYLQQANTALYFKILPFLIIPAAIAGILLLLYVVESRLQPSPRGRFQGMGFLFGLALVAGVLIQSYQQNCAPNFALIFQQWLIVQPLSSGQRMVYILIYHLVYFFSLSLLVLLIMGVLKQKWADKHQAYLRDVAFIILAFVGAILLAYPSLLARLLPSFIVIIIAFAGAWIIKKLKMDYY</sequence>
<organism evidence="2 3">
    <name type="scientific">Legionella rubrilucens</name>
    <dbReference type="NCBI Taxonomy" id="458"/>
    <lineage>
        <taxon>Bacteria</taxon>
        <taxon>Pseudomonadati</taxon>
        <taxon>Pseudomonadota</taxon>
        <taxon>Gammaproteobacteria</taxon>
        <taxon>Legionellales</taxon>
        <taxon>Legionellaceae</taxon>
        <taxon>Legionella</taxon>
    </lineage>
</organism>
<dbReference type="EMBL" id="LNYT01000006">
    <property type="protein sequence ID" value="KTD49543.1"/>
    <property type="molecule type" value="Genomic_DNA"/>
</dbReference>
<feature type="transmembrane region" description="Helical" evidence="1">
    <location>
        <begin position="374"/>
        <end position="391"/>
    </location>
</feature>
<accession>A0A0W0XXP3</accession>
<gene>
    <name evidence="2" type="ORF">Lrub_0642</name>
</gene>
<feature type="transmembrane region" description="Helical" evidence="1">
    <location>
        <begin position="205"/>
        <end position="223"/>
    </location>
</feature>
<dbReference type="Gene3D" id="3.40.30.10">
    <property type="entry name" value="Glutaredoxin"/>
    <property type="match status" value="1"/>
</dbReference>
<feature type="transmembrane region" description="Helical" evidence="1">
    <location>
        <begin position="265"/>
        <end position="285"/>
    </location>
</feature>
<reference evidence="2 3" key="1">
    <citation type="submission" date="2015-11" db="EMBL/GenBank/DDBJ databases">
        <title>Genomic analysis of 38 Legionella species identifies large and diverse effector repertoires.</title>
        <authorList>
            <person name="Burstein D."/>
            <person name="Amaro F."/>
            <person name="Zusman T."/>
            <person name="Lifshitz Z."/>
            <person name="Cohen O."/>
            <person name="Gilbert J.A."/>
            <person name="Pupko T."/>
            <person name="Shuman H.A."/>
            <person name="Segal G."/>
        </authorList>
    </citation>
    <scope>NUCLEOTIDE SEQUENCE [LARGE SCALE GENOMIC DNA]</scope>
    <source>
        <strain evidence="2 3">WA-270A-C2</strain>
    </source>
</reference>
<evidence type="ECO:0000313" key="3">
    <source>
        <dbReference type="Proteomes" id="UP000054608"/>
    </source>
</evidence>
<proteinExistence type="predicted"/>
<feature type="transmembrane region" description="Helical" evidence="1">
    <location>
        <begin position="313"/>
        <end position="336"/>
    </location>
</feature>
<evidence type="ECO:0000313" key="2">
    <source>
        <dbReference type="EMBL" id="KTD49543.1"/>
    </source>
</evidence>
<keyword evidence="1" id="KW-0472">Membrane</keyword>
<dbReference type="Proteomes" id="UP000054608">
    <property type="component" value="Unassembled WGS sequence"/>
</dbReference>
<dbReference type="AlphaFoldDB" id="A0A0W0XXP3"/>
<evidence type="ECO:0008006" key="4">
    <source>
        <dbReference type="Google" id="ProtNLM"/>
    </source>
</evidence>
<keyword evidence="3" id="KW-1185">Reference proteome</keyword>
<dbReference type="PATRIC" id="fig|458.5.peg.666"/>
<feature type="transmembrane region" description="Helical" evidence="1">
    <location>
        <begin position="171"/>
        <end position="198"/>
    </location>
</feature>
<dbReference type="InterPro" id="IPR036249">
    <property type="entry name" value="Thioredoxin-like_sf"/>
</dbReference>
<evidence type="ECO:0000256" key="1">
    <source>
        <dbReference type="SAM" id="Phobius"/>
    </source>
</evidence>
<dbReference type="OrthoDB" id="9798180at2"/>
<dbReference type="SUPFAM" id="SSF52833">
    <property type="entry name" value="Thioredoxin-like"/>
    <property type="match status" value="1"/>
</dbReference>
<comment type="caution">
    <text evidence="2">The sequence shown here is derived from an EMBL/GenBank/DDBJ whole genome shotgun (WGS) entry which is preliminary data.</text>
</comment>
<name>A0A0W0XXP3_9GAMM</name>
<feature type="transmembrane region" description="Helical" evidence="1">
    <location>
        <begin position="348"/>
        <end position="368"/>
    </location>
</feature>
<protein>
    <recommendedName>
        <fullName evidence="4">Thioredoxin domain-containing protein</fullName>
    </recommendedName>
</protein>
<keyword evidence="1" id="KW-1133">Transmembrane helix</keyword>
<dbReference type="STRING" id="458.Lrub_0642"/>
<dbReference type="RefSeq" id="WP_058530760.1">
    <property type="nucleotide sequence ID" value="NZ_CAAAIN010000011.1"/>
</dbReference>